<proteinExistence type="predicted"/>
<dbReference type="EMBL" id="AP025314">
    <property type="protein sequence ID" value="BDD10831.1"/>
    <property type="molecule type" value="Genomic_DNA"/>
</dbReference>
<dbReference type="Pfam" id="PF14096">
    <property type="entry name" value="DUF4274"/>
    <property type="match status" value="1"/>
</dbReference>
<evidence type="ECO:0000313" key="3">
    <source>
        <dbReference type="Proteomes" id="UP001348817"/>
    </source>
</evidence>
<evidence type="ECO:0000313" key="2">
    <source>
        <dbReference type="EMBL" id="BDD10831.1"/>
    </source>
</evidence>
<gene>
    <name evidence="2" type="ORF">FUAX_32630</name>
</gene>
<dbReference type="InterPro" id="IPR025369">
    <property type="entry name" value="DUF4274"/>
</dbReference>
<dbReference type="AlphaFoldDB" id="A0AAU9CNX7"/>
<sequence length="97" mass="10993">MEFPIAIANNQYCDKGTALTLFWLAGGLSVFTGENKRNEHNGEWFDFCETLIDRLTKNVYPEGPVDFDPPINKVTAYKYRKAGIPATLYEKVEGKKS</sequence>
<reference evidence="2 3" key="1">
    <citation type="submission" date="2021-12" db="EMBL/GenBank/DDBJ databases">
        <title>Genome sequencing of bacteria with rrn-lacking chromosome and rrn-plasmid.</title>
        <authorList>
            <person name="Anda M."/>
            <person name="Iwasaki W."/>
        </authorList>
    </citation>
    <scope>NUCLEOTIDE SEQUENCE [LARGE SCALE GENOMIC DNA]</scope>
    <source>
        <strain evidence="2 3">DSM 100852</strain>
    </source>
</reference>
<accession>A0AAU9CNX7</accession>
<keyword evidence="3" id="KW-1185">Reference proteome</keyword>
<organism evidence="2 3">
    <name type="scientific">Fulvitalea axinellae</name>
    <dbReference type="NCBI Taxonomy" id="1182444"/>
    <lineage>
        <taxon>Bacteria</taxon>
        <taxon>Pseudomonadati</taxon>
        <taxon>Bacteroidota</taxon>
        <taxon>Cytophagia</taxon>
        <taxon>Cytophagales</taxon>
        <taxon>Persicobacteraceae</taxon>
        <taxon>Fulvitalea</taxon>
    </lineage>
</organism>
<name>A0AAU9CNX7_9BACT</name>
<protein>
    <recommendedName>
        <fullName evidence="1">DUF4274 domain-containing protein</fullName>
    </recommendedName>
</protein>
<dbReference type="Proteomes" id="UP001348817">
    <property type="component" value="Chromosome"/>
</dbReference>
<feature type="domain" description="DUF4274" evidence="1">
    <location>
        <begin position="2"/>
        <end position="55"/>
    </location>
</feature>
<dbReference type="KEGG" id="fax:FUAX_32630"/>
<evidence type="ECO:0000259" key="1">
    <source>
        <dbReference type="Pfam" id="PF14096"/>
    </source>
</evidence>